<protein>
    <submittedName>
        <fullName evidence="2">Uncharacterized protein</fullName>
    </submittedName>
</protein>
<feature type="compositionally biased region" description="Basic residues" evidence="1">
    <location>
        <begin position="74"/>
        <end position="95"/>
    </location>
</feature>
<proteinExistence type="predicted"/>
<dbReference type="AlphaFoldDB" id="A0A9P4H5C5"/>
<feature type="compositionally biased region" description="Low complexity" evidence="1">
    <location>
        <begin position="31"/>
        <end position="46"/>
    </location>
</feature>
<dbReference type="Proteomes" id="UP000799777">
    <property type="component" value="Unassembled WGS sequence"/>
</dbReference>
<feature type="compositionally biased region" description="Polar residues" evidence="1">
    <location>
        <begin position="59"/>
        <end position="70"/>
    </location>
</feature>
<reference evidence="2" key="1">
    <citation type="journal article" date="2020" name="Stud. Mycol.">
        <title>101 Dothideomycetes genomes: a test case for predicting lifestyles and emergence of pathogens.</title>
        <authorList>
            <person name="Haridas S."/>
            <person name="Albert R."/>
            <person name="Binder M."/>
            <person name="Bloem J."/>
            <person name="Labutti K."/>
            <person name="Salamov A."/>
            <person name="Andreopoulos B."/>
            <person name="Baker S."/>
            <person name="Barry K."/>
            <person name="Bills G."/>
            <person name="Bluhm B."/>
            <person name="Cannon C."/>
            <person name="Castanera R."/>
            <person name="Culley D."/>
            <person name="Daum C."/>
            <person name="Ezra D."/>
            <person name="Gonzalez J."/>
            <person name="Henrissat B."/>
            <person name="Kuo A."/>
            <person name="Liang C."/>
            <person name="Lipzen A."/>
            <person name="Lutzoni F."/>
            <person name="Magnuson J."/>
            <person name="Mondo S."/>
            <person name="Nolan M."/>
            <person name="Ohm R."/>
            <person name="Pangilinan J."/>
            <person name="Park H.-J."/>
            <person name="Ramirez L."/>
            <person name="Alfaro M."/>
            <person name="Sun H."/>
            <person name="Tritt A."/>
            <person name="Yoshinaga Y."/>
            <person name="Zwiers L.-H."/>
            <person name="Turgeon B."/>
            <person name="Goodwin S."/>
            <person name="Spatafora J."/>
            <person name="Crous P."/>
            <person name="Grigoriev I."/>
        </authorList>
    </citation>
    <scope>NUCLEOTIDE SEQUENCE</scope>
    <source>
        <strain evidence="2">CBS 110217</strain>
    </source>
</reference>
<dbReference type="OrthoDB" id="3477286at2759"/>
<evidence type="ECO:0000313" key="2">
    <source>
        <dbReference type="EMBL" id="KAF2027814.1"/>
    </source>
</evidence>
<feature type="region of interest" description="Disordered" evidence="1">
    <location>
        <begin position="31"/>
        <end position="126"/>
    </location>
</feature>
<comment type="caution">
    <text evidence="2">The sequence shown here is derived from an EMBL/GenBank/DDBJ whole genome shotgun (WGS) entry which is preliminary data.</text>
</comment>
<organism evidence="2 3">
    <name type="scientific">Setomelanomma holmii</name>
    <dbReference type="NCBI Taxonomy" id="210430"/>
    <lineage>
        <taxon>Eukaryota</taxon>
        <taxon>Fungi</taxon>
        <taxon>Dikarya</taxon>
        <taxon>Ascomycota</taxon>
        <taxon>Pezizomycotina</taxon>
        <taxon>Dothideomycetes</taxon>
        <taxon>Pleosporomycetidae</taxon>
        <taxon>Pleosporales</taxon>
        <taxon>Pleosporineae</taxon>
        <taxon>Phaeosphaeriaceae</taxon>
        <taxon>Setomelanomma</taxon>
    </lineage>
</organism>
<feature type="compositionally biased region" description="Polar residues" evidence="1">
    <location>
        <begin position="113"/>
        <end position="126"/>
    </location>
</feature>
<evidence type="ECO:0000313" key="3">
    <source>
        <dbReference type="Proteomes" id="UP000799777"/>
    </source>
</evidence>
<accession>A0A9P4H5C5</accession>
<evidence type="ECO:0000256" key="1">
    <source>
        <dbReference type="SAM" id="MobiDB-lite"/>
    </source>
</evidence>
<dbReference type="EMBL" id="ML978221">
    <property type="protein sequence ID" value="KAF2027814.1"/>
    <property type="molecule type" value="Genomic_DNA"/>
</dbReference>
<gene>
    <name evidence="2" type="ORF">EK21DRAFT_114450</name>
</gene>
<name>A0A9P4H5C5_9PLEO</name>
<feature type="compositionally biased region" description="Basic and acidic residues" evidence="1">
    <location>
        <begin position="96"/>
        <end position="112"/>
    </location>
</feature>
<sequence length="182" mass="19811">MKLRSASIAATRAATSGLDCAVSEATSATAAETAESEAVVSASRVTQGNKTVKIKSTARSKGTATRQNIIKANKIFKRKKAVSSKHAAKNKKHGKSKDTTKSKKPAKGKETARTSTPKQDNFFSPQNHSFYAQIPYEPLDRSSRSIRLLKVCERDADGLPSSYQFTEWVALNKVRNTYTAIS</sequence>
<keyword evidence="3" id="KW-1185">Reference proteome</keyword>